<reference evidence="1 2" key="1">
    <citation type="submission" date="2021-03" db="EMBL/GenBank/DDBJ databases">
        <title>Genomic Encyclopedia of Type Strains, Phase IV (KMG-IV): sequencing the most valuable type-strain genomes for metagenomic binning, comparative biology and taxonomic classification.</title>
        <authorList>
            <person name="Goeker M."/>
        </authorList>
    </citation>
    <scope>NUCLEOTIDE SEQUENCE [LARGE SCALE GENOMIC DNA]</scope>
    <source>
        <strain evidence="1 2">DSM 101953</strain>
    </source>
</reference>
<gene>
    <name evidence="1" type="ORF">J2Z70_004182</name>
</gene>
<organism evidence="1 2">
    <name type="scientific">Paenibacillus silagei</name>
    <dbReference type="NCBI Taxonomy" id="1670801"/>
    <lineage>
        <taxon>Bacteria</taxon>
        <taxon>Bacillati</taxon>
        <taxon>Bacillota</taxon>
        <taxon>Bacilli</taxon>
        <taxon>Bacillales</taxon>
        <taxon>Paenibacillaceae</taxon>
        <taxon>Paenibacillus</taxon>
    </lineage>
</organism>
<keyword evidence="2" id="KW-1185">Reference proteome</keyword>
<evidence type="ECO:0000313" key="2">
    <source>
        <dbReference type="Proteomes" id="UP000773462"/>
    </source>
</evidence>
<evidence type="ECO:0000313" key="1">
    <source>
        <dbReference type="EMBL" id="MBP2114021.1"/>
    </source>
</evidence>
<name>A0ABS4NX23_9BACL</name>
<protein>
    <submittedName>
        <fullName evidence="1">Uncharacterized protein</fullName>
    </submittedName>
</protein>
<dbReference type="EMBL" id="JAGGLV010000014">
    <property type="protein sequence ID" value="MBP2114021.1"/>
    <property type="molecule type" value="Genomic_DNA"/>
</dbReference>
<comment type="caution">
    <text evidence="1">The sequence shown here is derived from an EMBL/GenBank/DDBJ whole genome shotgun (WGS) entry which is preliminary data.</text>
</comment>
<proteinExistence type="predicted"/>
<sequence length="41" mass="4826">MKWLLEPPFDLEQDQREHLGGRYLPSIPGYLHLRGSECVMI</sequence>
<dbReference type="Proteomes" id="UP000773462">
    <property type="component" value="Unassembled WGS sequence"/>
</dbReference>
<accession>A0ABS4NX23</accession>